<evidence type="ECO:0000313" key="4">
    <source>
        <dbReference type="Proteomes" id="UP000321926"/>
    </source>
</evidence>
<proteinExistence type="predicted"/>
<dbReference type="InterPro" id="IPR050807">
    <property type="entry name" value="TransReg_Diox_bact_type"/>
</dbReference>
<dbReference type="RefSeq" id="WP_147919980.1">
    <property type="nucleotide sequence ID" value="NZ_VRTY01000003.1"/>
</dbReference>
<protein>
    <submittedName>
        <fullName evidence="3">Helix-turn-helix transcriptional regulator</fullName>
    </submittedName>
</protein>
<comment type="caution">
    <text evidence="3">The sequence shown here is derived from an EMBL/GenBank/DDBJ whole genome shotgun (WGS) entry which is preliminary data.</text>
</comment>
<dbReference type="AlphaFoldDB" id="A0A5C8KDA4"/>
<dbReference type="Gene3D" id="1.10.260.40">
    <property type="entry name" value="lambda repressor-like DNA-binding domains"/>
    <property type="match status" value="1"/>
</dbReference>
<keyword evidence="4" id="KW-1185">Reference proteome</keyword>
<gene>
    <name evidence="3" type="ORF">FVR03_01440</name>
</gene>
<dbReference type="GO" id="GO:0003700">
    <property type="term" value="F:DNA-binding transcription factor activity"/>
    <property type="evidence" value="ECO:0007669"/>
    <property type="project" value="TreeGrafter"/>
</dbReference>
<dbReference type="PANTHER" id="PTHR46797">
    <property type="entry name" value="HTH-TYPE TRANSCRIPTIONAL REGULATOR"/>
    <property type="match status" value="1"/>
</dbReference>
<evidence type="ECO:0000259" key="2">
    <source>
        <dbReference type="PROSITE" id="PS50943"/>
    </source>
</evidence>
<feature type="domain" description="HTH cro/C1-type" evidence="2">
    <location>
        <begin position="21"/>
        <end position="75"/>
    </location>
</feature>
<accession>A0A5C8KDA4</accession>
<dbReference type="CDD" id="cd00093">
    <property type="entry name" value="HTH_XRE"/>
    <property type="match status" value="1"/>
</dbReference>
<dbReference type="InterPro" id="IPR010982">
    <property type="entry name" value="Lambda_DNA-bd_dom_sf"/>
</dbReference>
<organism evidence="3 4">
    <name type="scientific">Pontibacter qinzhouensis</name>
    <dbReference type="NCBI Taxonomy" id="2603253"/>
    <lineage>
        <taxon>Bacteria</taxon>
        <taxon>Pseudomonadati</taxon>
        <taxon>Bacteroidota</taxon>
        <taxon>Cytophagia</taxon>
        <taxon>Cytophagales</taxon>
        <taxon>Hymenobacteraceae</taxon>
        <taxon>Pontibacter</taxon>
    </lineage>
</organism>
<sequence>MKGNIDNAILLANRYKVGQQLKQAREKKGLSQRELADMLGIRQPTVTSIENGEWAASLDKLFLFCHFLEIKTIEL</sequence>
<dbReference type="PROSITE" id="PS50943">
    <property type="entry name" value="HTH_CROC1"/>
    <property type="match status" value="1"/>
</dbReference>
<reference evidence="3 4" key="1">
    <citation type="submission" date="2019-08" db="EMBL/GenBank/DDBJ databases">
        <authorList>
            <person name="Shi S."/>
        </authorList>
    </citation>
    <scope>NUCLEOTIDE SEQUENCE [LARGE SCALE GENOMIC DNA]</scope>
    <source>
        <strain evidence="3 4">GY10130</strain>
    </source>
</reference>
<dbReference type="SMART" id="SM00530">
    <property type="entry name" value="HTH_XRE"/>
    <property type="match status" value="1"/>
</dbReference>
<dbReference type="SUPFAM" id="SSF47413">
    <property type="entry name" value="lambda repressor-like DNA-binding domains"/>
    <property type="match status" value="1"/>
</dbReference>
<evidence type="ECO:0000313" key="3">
    <source>
        <dbReference type="EMBL" id="TXK52408.1"/>
    </source>
</evidence>
<dbReference type="GO" id="GO:0003677">
    <property type="term" value="F:DNA binding"/>
    <property type="evidence" value="ECO:0007669"/>
    <property type="project" value="UniProtKB-KW"/>
</dbReference>
<evidence type="ECO:0000256" key="1">
    <source>
        <dbReference type="ARBA" id="ARBA00023125"/>
    </source>
</evidence>
<keyword evidence="1" id="KW-0238">DNA-binding</keyword>
<dbReference type="InterPro" id="IPR001387">
    <property type="entry name" value="Cro/C1-type_HTH"/>
</dbReference>
<dbReference type="Pfam" id="PF01381">
    <property type="entry name" value="HTH_3"/>
    <property type="match status" value="1"/>
</dbReference>
<dbReference type="GO" id="GO:0005829">
    <property type="term" value="C:cytosol"/>
    <property type="evidence" value="ECO:0007669"/>
    <property type="project" value="TreeGrafter"/>
</dbReference>
<dbReference type="Proteomes" id="UP000321926">
    <property type="component" value="Unassembled WGS sequence"/>
</dbReference>
<dbReference type="EMBL" id="VRTY01000003">
    <property type="protein sequence ID" value="TXK52408.1"/>
    <property type="molecule type" value="Genomic_DNA"/>
</dbReference>
<name>A0A5C8KDA4_9BACT</name>
<dbReference type="PANTHER" id="PTHR46797:SF24">
    <property type="entry name" value="DNA-BINDING PHAGE PROTEIN"/>
    <property type="match status" value="1"/>
</dbReference>
<dbReference type="OrthoDB" id="839492at2"/>